<name>A0AAU9EY56_9BACT</name>
<keyword evidence="11" id="KW-0739">Sodium transport</keyword>
<dbReference type="GO" id="GO:0005886">
    <property type="term" value="C:plasma membrane"/>
    <property type="evidence" value="ECO:0007669"/>
    <property type="project" value="UniProtKB-SubCell"/>
</dbReference>
<feature type="transmembrane region" description="Helical" evidence="14">
    <location>
        <begin position="207"/>
        <end position="229"/>
    </location>
</feature>
<sequence length="557" mass="59974">MFLGFGHPGLRRGGRLFLGGSLAAMLTKIVVLTVYFLVVLILGFMAKSRLRDGPSDYFLAGRGLGPFVLVGTMAATNFSAFTVFGASGAGYREGLSFFPIMAFGTGFMALTFWLVGRKVWEWGRTHELVTPAELVEQVYASRPLAGLFALVMVVFTVPYLALQPLAGAKVLGQLFGLPAWAGASLVTVIILAYTLRGGLKAVAWTDVFQGIFMLVLMAGALGLVVSHYGGWGRAFDQVRQAEPALFSRPGPHGVYSPAVWFSFMALWFFCDPMFPQLFQRFYSARSQGSLGRTMALYPLICTVVFALPVALGVLGHLAFPNLAGRESDAIVPLLMTHLAGDLMGTLVLAAGLAALMSTMDSQLLTLSSIFSRDLFPYLRGRKAQSGLVGRVFVVILALAGLAVALLSNTTILQLGLTAFTGLAALFPTVFLGLYLRKPRANAAIVSILAGEVLVLAYHFKLLPTGGFLPAVPVMAVSCAAYLAVQLLSGGLSLPRFSKRGWLALLLFGGIFLAAQDYWAWGRVGGTLAGWPLWAWYFVGLSLLQTCFSAWWLRTSKK</sequence>
<evidence type="ECO:0000256" key="3">
    <source>
        <dbReference type="ARBA" id="ARBA00022448"/>
    </source>
</evidence>
<evidence type="ECO:0000256" key="5">
    <source>
        <dbReference type="ARBA" id="ARBA00022692"/>
    </source>
</evidence>
<evidence type="ECO:0000256" key="11">
    <source>
        <dbReference type="ARBA" id="ARBA00023201"/>
    </source>
</evidence>
<protein>
    <submittedName>
        <fullName evidence="15">Sodium:solute symporter</fullName>
    </submittedName>
</protein>
<keyword evidence="8" id="KW-0915">Sodium</keyword>
<dbReference type="PANTHER" id="PTHR48086">
    <property type="entry name" value="SODIUM/PROLINE SYMPORTER-RELATED"/>
    <property type="match status" value="1"/>
</dbReference>
<evidence type="ECO:0000256" key="12">
    <source>
        <dbReference type="ARBA" id="ARBA00033708"/>
    </source>
</evidence>
<feature type="transmembrane region" description="Helical" evidence="14">
    <location>
        <begin position="174"/>
        <end position="195"/>
    </location>
</feature>
<feature type="transmembrane region" description="Helical" evidence="14">
    <location>
        <begin position="254"/>
        <end position="274"/>
    </location>
</feature>
<evidence type="ECO:0000256" key="9">
    <source>
        <dbReference type="ARBA" id="ARBA00023065"/>
    </source>
</evidence>
<proteinExistence type="inferred from homology"/>
<feature type="transmembrane region" description="Helical" evidence="14">
    <location>
        <begin position="387"/>
        <end position="406"/>
    </location>
</feature>
<dbReference type="GO" id="GO:0015293">
    <property type="term" value="F:symporter activity"/>
    <property type="evidence" value="ECO:0007669"/>
    <property type="project" value="UniProtKB-KW"/>
</dbReference>
<evidence type="ECO:0000256" key="14">
    <source>
        <dbReference type="SAM" id="Phobius"/>
    </source>
</evidence>
<evidence type="ECO:0000256" key="10">
    <source>
        <dbReference type="ARBA" id="ARBA00023136"/>
    </source>
</evidence>
<keyword evidence="4" id="KW-1003">Cell membrane</keyword>
<feature type="transmembrane region" description="Helical" evidence="14">
    <location>
        <begin position="295"/>
        <end position="319"/>
    </location>
</feature>
<evidence type="ECO:0000256" key="2">
    <source>
        <dbReference type="ARBA" id="ARBA00006434"/>
    </source>
</evidence>
<keyword evidence="6" id="KW-0769">Symport</keyword>
<dbReference type="Pfam" id="PF00474">
    <property type="entry name" value="SSF"/>
    <property type="match status" value="1"/>
</dbReference>
<evidence type="ECO:0000256" key="4">
    <source>
        <dbReference type="ARBA" id="ARBA00022475"/>
    </source>
</evidence>
<keyword evidence="16" id="KW-1185">Reference proteome</keyword>
<keyword evidence="7 14" id="KW-1133">Transmembrane helix</keyword>
<evidence type="ECO:0000256" key="1">
    <source>
        <dbReference type="ARBA" id="ARBA00004651"/>
    </source>
</evidence>
<feature type="transmembrane region" description="Helical" evidence="14">
    <location>
        <begin position="442"/>
        <end position="459"/>
    </location>
</feature>
<feature type="transmembrane region" description="Helical" evidence="14">
    <location>
        <begin position="342"/>
        <end position="366"/>
    </location>
</feature>
<comment type="similarity">
    <text evidence="2 13">Belongs to the sodium:solute symporter (SSF) (TC 2.A.21) family.</text>
</comment>
<feature type="transmembrane region" description="Helical" evidence="14">
    <location>
        <begin position="97"/>
        <end position="115"/>
    </location>
</feature>
<feature type="transmembrane region" description="Helical" evidence="14">
    <location>
        <begin position="412"/>
        <end position="435"/>
    </location>
</feature>
<comment type="catalytic activity">
    <reaction evidence="12">
        <text>L-proline(in) + Na(+)(in) = L-proline(out) + Na(+)(out)</text>
        <dbReference type="Rhea" id="RHEA:28967"/>
        <dbReference type="ChEBI" id="CHEBI:29101"/>
        <dbReference type="ChEBI" id="CHEBI:60039"/>
    </reaction>
</comment>
<evidence type="ECO:0000256" key="8">
    <source>
        <dbReference type="ARBA" id="ARBA00023053"/>
    </source>
</evidence>
<gene>
    <name evidence="15" type="ORF">FAK_23720</name>
</gene>
<dbReference type="EMBL" id="AP028679">
    <property type="protein sequence ID" value="BEQ15306.1"/>
    <property type="molecule type" value="Genomic_DNA"/>
</dbReference>
<dbReference type="Proteomes" id="UP001366166">
    <property type="component" value="Chromosome"/>
</dbReference>
<evidence type="ECO:0000256" key="13">
    <source>
        <dbReference type="RuleBase" id="RU362091"/>
    </source>
</evidence>
<dbReference type="AlphaFoldDB" id="A0AAU9EY56"/>
<evidence type="ECO:0000313" key="15">
    <source>
        <dbReference type="EMBL" id="BEQ15306.1"/>
    </source>
</evidence>
<evidence type="ECO:0000256" key="6">
    <source>
        <dbReference type="ARBA" id="ARBA00022847"/>
    </source>
</evidence>
<evidence type="ECO:0000256" key="7">
    <source>
        <dbReference type="ARBA" id="ARBA00022989"/>
    </source>
</evidence>
<dbReference type="PANTHER" id="PTHR48086:SF3">
    <property type="entry name" value="SODIUM_PROLINE SYMPORTER"/>
    <property type="match status" value="1"/>
</dbReference>
<dbReference type="GO" id="GO:0006814">
    <property type="term" value="P:sodium ion transport"/>
    <property type="evidence" value="ECO:0007669"/>
    <property type="project" value="UniProtKB-KW"/>
</dbReference>
<feature type="transmembrane region" description="Helical" evidence="14">
    <location>
        <begin position="465"/>
        <end position="488"/>
    </location>
</feature>
<dbReference type="InterPro" id="IPR050277">
    <property type="entry name" value="Sodium:Solute_Symporter"/>
</dbReference>
<feature type="transmembrane region" description="Helical" evidence="14">
    <location>
        <begin position="67"/>
        <end position="91"/>
    </location>
</feature>
<dbReference type="CDD" id="cd10322">
    <property type="entry name" value="SLC5sbd"/>
    <property type="match status" value="1"/>
</dbReference>
<dbReference type="InterPro" id="IPR001734">
    <property type="entry name" value="Na/solute_symporter"/>
</dbReference>
<organism evidence="15 16">
    <name type="scientific">Desulfoferula mesophila</name>
    <dbReference type="NCBI Taxonomy" id="3058419"/>
    <lineage>
        <taxon>Bacteria</taxon>
        <taxon>Pseudomonadati</taxon>
        <taxon>Thermodesulfobacteriota</taxon>
        <taxon>Desulfarculia</taxon>
        <taxon>Desulfarculales</taxon>
        <taxon>Desulfarculaceae</taxon>
        <taxon>Desulfoferula</taxon>
    </lineage>
</organism>
<dbReference type="InterPro" id="IPR038377">
    <property type="entry name" value="Na/Glc_symporter_sf"/>
</dbReference>
<keyword evidence="10 14" id="KW-0472">Membrane</keyword>
<feature type="transmembrane region" description="Helical" evidence="14">
    <location>
        <begin position="500"/>
        <end position="520"/>
    </location>
</feature>
<feature type="transmembrane region" description="Helical" evidence="14">
    <location>
        <begin position="532"/>
        <end position="552"/>
    </location>
</feature>
<keyword evidence="5 14" id="KW-0812">Transmembrane</keyword>
<evidence type="ECO:0000313" key="16">
    <source>
        <dbReference type="Proteomes" id="UP001366166"/>
    </source>
</evidence>
<accession>A0AAU9EY56</accession>
<keyword evidence="9" id="KW-0406">Ion transport</keyword>
<keyword evidence="3" id="KW-0813">Transport</keyword>
<feature type="transmembrane region" description="Helical" evidence="14">
    <location>
        <begin position="144"/>
        <end position="162"/>
    </location>
</feature>
<reference evidence="16" key="1">
    <citation type="journal article" date="2023" name="Arch. Microbiol.">
        <title>Desulfoferula mesophilus gen. nov. sp. nov., a mesophilic sulfate-reducing bacterium isolated from a brackish lake sediment.</title>
        <authorList>
            <person name="Watanabe T."/>
            <person name="Yabe T."/>
            <person name="Tsuji J.M."/>
            <person name="Fukui M."/>
        </authorList>
    </citation>
    <scope>NUCLEOTIDE SEQUENCE [LARGE SCALE GENOMIC DNA]</scope>
    <source>
        <strain evidence="16">12FAK</strain>
    </source>
</reference>
<comment type="subcellular location">
    <subcellularLocation>
        <location evidence="1">Cell membrane</location>
        <topology evidence="1">Multi-pass membrane protein</topology>
    </subcellularLocation>
</comment>
<dbReference type="Gene3D" id="1.20.1730.10">
    <property type="entry name" value="Sodium/glucose cotransporter"/>
    <property type="match status" value="1"/>
</dbReference>
<feature type="transmembrane region" description="Helical" evidence="14">
    <location>
        <begin position="20"/>
        <end position="46"/>
    </location>
</feature>
<dbReference type="NCBIfam" id="TIGR00813">
    <property type="entry name" value="sss"/>
    <property type="match status" value="1"/>
</dbReference>
<dbReference type="KEGG" id="dmp:FAK_23720"/>